<evidence type="ECO:0000313" key="6">
    <source>
        <dbReference type="EMBL" id="SEF16989.1"/>
    </source>
</evidence>
<dbReference type="AlphaFoldDB" id="A0A1H5PTF2"/>
<dbReference type="SUPFAM" id="SSF48498">
    <property type="entry name" value="Tetracyclin repressor-like, C-terminal domain"/>
    <property type="match status" value="1"/>
</dbReference>
<dbReference type="OrthoDB" id="7186128at2"/>
<evidence type="ECO:0000259" key="5">
    <source>
        <dbReference type="PROSITE" id="PS50977"/>
    </source>
</evidence>
<sequence length="227" mass="24502">MSVPQDETRSARKHRAILDAATEVFLADGYAGTTIDRIAATAAVSKPTVYKHFADKPALFAAIVARTVDEAAEPVHAEVAALRDTGDVAADLRDLARRQLSMVMRPRLLRLRRLVIGEAGRFPELGRLFAERGPARTMADLAAAFRGLTERGLLAVDDADLAAAHFNWLVMSVPLNHAMLTGDDAPPPAAEIERYADEGVRVFLAAYAGNGIGRATRRRPGRVSPDP</sequence>
<dbReference type="Pfam" id="PF00440">
    <property type="entry name" value="TetR_N"/>
    <property type="match status" value="1"/>
</dbReference>
<dbReference type="Proteomes" id="UP000181980">
    <property type="component" value="Unassembled WGS sequence"/>
</dbReference>
<proteinExistence type="predicted"/>
<dbReference type="GO" id="GO:0000976">
    <property type="term" value="F:transcription cis-regulatory region binding"/>
    <property type="evidence" value="ECO:0007669"/>
    <property type="project" value="TreeGrafter"/>
</dbReference>
<dbReference type="PROSITE" id="PS50977">
    <property type="entry name" value="HTH_TETR_2"/>
    <property type="match status" value="1"/>
</dbReference>
<gene>
    <name evidence="6" type="ORF">SAMN04488561_5642</name>
</gene>
<dbReference type="InterPro" id="IPR001647">
    <property type="entry name" value="HTH_TetR"/>
</dbReference>
<dbReference type="EMBL" id="FNUC01000004">
    <property type="protein sequence ID" value="SEF16989.1"/>
    <property type="molecule type" value="Genomic_DNA"/>
</dbReference>
<dbReference type="STRING" id="561176.SAMN04488561_5642"/>
<accession>A0A1H5PTF2</accession>
<dbReference type="PRINTS" id="PR00455">
    <property type="entry name" value="HTHTETR"/>
</dbReference>
<protein>
    <submittedName>
        <fullName evidence="6">DNA-binding transcriptional regulator, AcrR family</fullName>
    </submittedName>
</protein>
<keyword evidence="7" id="KW-1185">Reference proteome</keyword>
<dbReference type="Pfam" id="PF14246">
    <property type="entry name" value="TetR_C_7"/>
    <property type="match status" value="1"/>
</dbReference>
<organism evidence="6 7">
    <name type="scientific">Jiangella alba</name>
    <dbReference type="NCBI Taxonomy" id="561176"/>
    <lineage>
        <taxon>Bacteria</taxon>
        <taxon>Bacillati</taxon>
        <taxon>Actinomycetota</taxon>
        <taxon>Actinomycetes</taxon>
        <taxon>Jiangellales</taxon>
        <taxon>Jiangellaceae</taxon>
        <taxon>Jiangella</taxon>
    </lineage>
</organism>
<evidence type="ECO:0000256" key="4">
    <source>
        <dbReference type="PROSITE-ProRule" id="PRU00335"/>
    </source>
</evidence>
<dbReference type="InterPro" id="IPR050109">
    <property type="entry name" value="HTH-type_TetR-like_transc_reg"/>
</dbReference>
<dbReference type="InterPro" id="IPR009057">
    <property type="entry name" value="Homeodomain-like_sf"/>
</dbReference>
<evidence type="ECO:0000256" key="1">
    <source>
        <dbReference type="ARBA" id="ARBA00023015"/>
    </source>
</evidence>
<dbReference type="PANTHER" id="PTHR30055">
    <property type="entry name" value="HTH-TYPE TRANSCRIPTIONAL REGULATOR RUTR"/>
    <property type="match status" value="1"/>
</dbReference>
<keyword evidence="2 4" id="KW-0238">DNA-binding</keyword>
<keyword evidence="1" id="KW-0805">Transcription regulation</keyword>
<dbReference type="InterPro" id="IPR039536">
    <property type="entry name" value="TetR_C_Proteobacteria"/>
</dbReference>
<dbReference type="PROSITE" id="PS01081">
    <property type="entry name" value="HTH_TETR_1"/>
    <property type="match status" value="1"/>
</dbReference>
<evidence type="ECO:0000256" key="3">
    <source>
        <dbReference type="ARBA" id="ARBA00023163"/>
    </source>
</evidence>
<dbReference type="GO" id="GO:0045892">
    <property type="term" value="P:negative regulation of DNA-templated transcription"/>
    <property type="evidence" value="ECO:0007669"/>
    <property type="project" value="UniProtKB-ARBA"/>
</dbReference>
<dbReference type="RefSeq" id="WP_069112495.1">
    <property type="nucleotide sequence ID" value="NZ_FNUC01000004.1"/>
</dbReference>
<reference evidence="7" key="1">
    <citation type="submission" date="2016-10" db="EMBL/GenBank/DDBJ databases">
        <authorList>
            <person name="Varghese N."/>
            <person name="Submissions S."/>
        </authorList>
    </citation>
    <scope>NUCLEOTIDE SEQUENCE [LARGE SCALE GENOMIC DNA]</scope>
    <source>
        <strain evidence="7">DSM 45237</strain>
    </source>
</reference>
<dbReference type="InterPro" id="IPR036271">
    <property type="entry name" value="Tet_transcr_reg_TetR-rel_C_sf"/>
</dbReference>
<evidence type="ECO:0000313" key="7">
    <source>
        <dbReference type="Proteomes" id="UP000181980"/>
    </source>
</evidence>
<dbReference type="GO" id="GO:0003700">
    <property type="term" value="F:DNA-binding transcription factor activity"/>
    <property type="evidence" value="ECO:0007669"/>
    <property type="project" value="TreeGrafter"/>
</dbReference>
<evidence type="ECO:0000256" key="2">
    <source>
        <dbReference type="ARBA" id="ARBA00023125"/>
    </source>
</evidence>
<feature type="DNA-binding region" description="H-T-H motif" evidence="4">
    <location>
        <begin position="34"/>
        <end position="53"/>
    </location>
</feature>
<name>A0A1H5PTF2_9ACTN</name>
<keyword evidence="3" id="KW-0804">Transcription</keyword>
<dbReference type="FunFam" id="1.10.10.60:FF:000141">
    <property type="entry name" value="TetR family transcriptional regulator"/>
    <property type="match status" value="1"/>
</dbReference>
<dbReference type="SUPFAM" id="SSF46689">
    <property type="entry name" value="Homeodomain-like"/>
    <property type="match status" value="1"/>
</dbReference>
<dbReference type="InterPro" id="IPR023772">
    <property type="entry name" value="DNA-bd_HTH_TetR-type_CS"/>
</dbReference>
<dbReference type="Gene3D" id="1.10.357.10">
    <property type="entry name" value="Tetracycline Repressor, domain 2"/>
    <property type="match status" value="1"/>
</dbReference>
<feature type="domain" description="HTH tetR-type" evidence="5">
    <location>
        <begin position="11"/>
        <end position="71"/>
    </location>
</feature>
<dbReference type="PANTHER" id="PTHR30055:SF146">
    <property type="entry name" value="HTH-TYPE TRANSCRIPTIONAL DUAL REGULATOR CECR"/>
    <property type="match status" value="1"/>
</dbReference>